<dbReference type="EMBL" id="RHXB01000018">
    <property type="protein sequence ID" value="RSE22323.1"/>
    <property type="molecule type" value="Genomic_DNA"/>
</dbReference>
<organism evidence="4 5">
    <name type="scientific">Atlantibacter subterraneus</name>
    <dbReference type="NCBI Taxonomy" id="255519"/>
    <lineage>
        <taxon>Bacteria</taxon>
        <taxon>Pseudomonadati</taxon>
        <taxon>Pseudomonadota</taxon>
        <taxon>Gammaproteobacteria</taxon>
        <taxon>Enterobacterales</taxon>
        <taxon>Enterobacteriaceae</taxon>
        <taxon>Atlantibacter</taxon>
    </lineage>
</organism>
<dbReference type="NCBIfam" id="NF007660">
    <property type="entry name" value="PRK10332.1"/>
    <property type="match status" value="1"/>
</dbReference>
<reference evidence="4 5" key="1">
    <citation type="submission" date="2018-10" db="EMBL/GenBank/DDBJ databases">
        <title>Transmission dynamics of multidrug resistant bacteria on intensive care unit surfaces.</title>
        <authorList>
            <person name="D'Souza A.W."/>
            <person name="Potter R.F."/>
            <person name="Wallace M."/>
            <person name="Shupe A."/>
            <person name="Patel S."/>
            <person name="Sun S."/>
            <person name="Gul D."/>
            <person name="Kwon J.H."/>
            <person name="Andleeb S."/>
            <person name="Burnham C.-A.D."/>
            <person name="Dantas G."/>
        </authorList>
    </citation>
    <scope>NUCLEOTIDE SEQUENCE [LARGE SCALE GENOMIC DNA]</scope>
    <source>
        <strain evidence="4 5">AS_373</strain>
    </source>
</reference>
<evidence type="ECO:0000256" key="1">
    <source>
        <dbReference type="ARBA" id="ARBA00004167"/>
    </source>
</evidence>
<name>A0A3R9FPI5_9ENTR</name>
<dbReference type="Proteomes" id="UP000275331">
    <property type="component" value="Unassembled WGS sequence"/>
</dbReference>
<dbReference type="InterPro" id="IPR012902">
    <property type="entry name" value="N_methyl_site"/>
</dbReference>
<dbReference type="InterPro" id="IPR022204">
    <property type="entry name" value="PpdC-like_C"/>
</dbReference>
<comment type="caution">
    <text evidence="4">The sequence shown here is derived from an EMBL/GenBank/DDBJ whole genome shotgun (WGS) entry which is preliminary data.</text>
</comment>
<dbReference type="GO" id="GO:0016020">
    <property type="term" value="C:membrane"/>
    <property type="evidence" value="ECO:0007669"/>
    <property type="project" value="UniProtKB-SubCell"/>
</dbReference>
<evidence type="ECO:0000259" key="3">
    <source>
        <dbReference type="Pfam" id="PF12528"/>
    </source>
</evidence>
<dbReference type="AlphaFoldDB" id="A0A3R9FPI5"/>
<sequence length="106" mass="11564">MPASLTTRKDTGFSLTEVLVALVLYGVVISALMGYHRGLSLSFQSLWQYRELWRIAAQQVEPEALPPPSGWTVTRGQTSTAGCVSISVIVTSPAGRRGELSRLQCR</sequence>
<feature type="domain" description="Prepilin peptidase dependent protein C-like C-terminal" evidence="3">
    <location>
        <begin position="35"/>
        <end position="106"/>
    </location>
</feature>
<evidence type="ECO:0000313" key="5">
    <source>
        <dbReference type="Proteomes" id="UP000275331"/>
    </source>
</evidence>
<comment type="subcellular location">
    <subcellularLocation>
        <location evidence="1">Membrane</location>
        <topology evidence="1">Single-pass membrane protein</topology>
    </subcellularLocation>
</comment>
<feature type="transmembrane region" description="Helical" evidence="2">
    <location>
        <begin position="12"/>
        <end position="35"/>
    </location>
</feature>
<dbReference type="Pfam" id="PF12528">
    <property type="entry name" value="T2SSppdC"/>
    <property type="match status" value="1"/>
</dbReference>
<gene>
    <name evidence="4" type="ORF">EGT71_21010</name>
</gene>
<proteinExistence type="predicted"/>
<protein>
    <submittedName>
        <fullName evidence="4">Prepilin-type N-terminal cleavage/methylation domain-containing protein</fullName>
    </submittedName>
</protein>
<accession>A0A3R9FPI5</accession>
<dbReference type="NCBIfam" id="TIGR02532">
    <property type="entry name" value="IV_pilin_GFxxxE"/>
    <property type="match status" value="1"/>
</dbReference>
<dbReference type="RefSeq" id="WP_125295286.1">
    <property type="nucleotide sequence ID" value="NZ_DAIRID010000021.1"/>
</dbReference>
<evidence type="ECO:0000256" key="2">
    <source>
        <dbReference type="SAM" id="Phobius"/>
    </source>
</evidence>
<keyword evidence="2" id="KW-1133">Transmembrane helix</keyword>
<dbReference type="Pfam" id="PF07963">
    <property type="entry name" value="N_methyl"/>
    <property type="match status" value="1"/>
</dbReference>
<keyword evidence="2" id="KW-0472">Membrane</keyword>
<dbReference type="OrthoDB" id="6561530at2"/>
<keyword evidence="2" id="KW-0812">Transmembrane</keyword>
<evidence type="ECO:0000313" key="4">
    <source>
        <dbReference type="EMBL" id="RSE22323.1"/>
    </source>
</evidence>